<evidence type="ECO:0000313" key="4">
    <source>
        <dbReference type="Proteomes" id="UP000244005"/>
    </source>
</evidence>
<dbReference type="InterPro" id="IPR052579">
    <property type="entry name" value="Zinc_finger_SWIM"/>
</dbReference>
<accession>A0A2R6XR08</accession>
<sequence>MLPPPEAYYNSLEEMMRNVQTFAHNQGYVVVKRRFDNNKVTLKCDRGGTTPTQPTAEEGESQQRRNTAIRLVGSLYQADHDTIATARTIYNKQVRIRQADLQEANYLFEYRTDVEDRLTHMFFAHPGCVQLLRKYPYTMVMNSTYKTNRFKMPMFHVISITNFNTSFTIAVAFLKEETEPAYQWFLQQLANLNQQLRPLTINTDREQALLNALPYTFLTSAHLHCVWHIQKSVVANKSLPELLKYLQQTWIPYKERFVSAWTKRYTHFGDVVTSRAEGHHASVKFYIKASTKDLLDDGDSRWHVLFELLLPILDDVLATYRLLAPHQQSQVHNQLLNLVSKRLALKNPLVQQTRGRPLGSTSGSETQNRSAT</sequence>
<dbReference type="PANTHER" id="PTHR31569">
    <property type="entry name" value="SWIM-TYPE DOMAIN-CONTAINING PROTEIN"/>
    <property type="match status" value="1"/>
</dbReference>
<dbReference type="Proteomes" id="UP000244005">
    <property type="component" value="Unassembled WGS sequence"/>
</dbReference>
<dbReference type="EMBL" id="KZ772677">
    <property type="protein sequence ID" value="PTQ48551.1"/>
    <property type="molecule type" value="Genomic_DNA"/>
</dbReference>
<dbReference type="OMA" id="FHVISIT"/>
<gene>
    <name evidence="3" type="ORF">MARPO_0005s0183</name>
</gene>
<dbReference type="AlphaFoldDB" id="A0A2R6XR08"/>
<dbReference type="OrthoDB" id="4327540at2759"/>
<proteinExistence type="predicted"/>
<reference evidence="4" key="1">
    <citation type="journal article" date="2017" name="Cell">
        <title>Insights into land plant evolution garnered from the Marchantia polymorpha genome.</title>
        <authorList>
            <person name="Bowman J.L."/>
            <person name="Kohchi T."/>
            <person name="Yamato K.T."/>
            <person name="Jenkins J."/>
            <person name="Shu S."/>
            <person name="Ishizaki K."/>
            <person name="Yamaoka S."/>
            <person name="Nishihama R."/>
            <person name="Nakamura Y."/>
            <person name="Berger F."/>
            <person name="Adam C."/>
            <person name="Aki S.S."/>
            <person name="Althoff F."/>
            <person name="Araki T."/>
            <person name="Arteaga-Vazquez M.A."/>
            <person name="Balasubrmanian S."/>
            <person name="Barry K."/>
            <person name="Bauer D."/>
            <person name="Boehm C.R."/>
            <person name="Briginshaw L."/>
            <person name="Caballero-Perez J."/>
            <person name="Catarino B."/>
            <person name="Chen F."/>
            <person name="Chiyoda S."/>
            <person name="Chovatia M."/>
            <person name="Davies K.M."/>
            <person name="Delmans M."/>
            <person name="Demura T."/>
            <person name="Dierschke T."/>
            <person name="Dolan L."/>
            <person name="Dorantes-Acosta A.E."/>
            <person name="Eklund D.M."/>
            <person name="Florent S.N."/>
            <person name="Flores-Sandoval E."/>
            <person name="Fujiyama A."/>
            <person name="Fukuzawa H."/>
            <person name="Galik B."/>
            <person name="Grimanelli D."/>
            <person name="Grimwood J."/>
            <person name="Grossniklaus U."/>
            <person name="Hamada T."/>
            <person name="Haseloff J."/>
            <person name="Hetherington A.J."/>
            <person name="Higo A."/>
            <person name="Hirakawa Y."/>
            <person name="Hundley H.N."/>
            <person name="Ikeda Y."/>
            <person name="Inoue K."/>
            <person name="Inoue S.I."/>
            <person name="Ishida S."/>
            <person name="Jia Q."/>
            <person name="Kakita M."/>
            <person name="Kanazawa T."/>
            <person name="Kawai Y."/>
            <person name="Kawashima T."/>
            <person name="Kennedy M."/>
            <person name="Kinose K."/>
            <person name="Kinoshita T."/>
            <person name="Kohara Y."/>
            <person name="Koide E."/>
            <person name="Komatsu K."/>
            <person name="Kopischke S."/>
            <person name="Kubo M."/>
            <person name="Kyozuka J."/>
            <person name="Lagercrantz U."/>
            <person name="Lin S.S."/>
            <person name="Lindquist E."/>
            <person name="Lipzen A.M."/>
            <person name="Lu C.W."/>
            <person name="De Luna E."/>
            <person name="Martienssen R.A."/>
            <person name="Minamino N."/>
            <person name="Mizutani M."/>
            <person name="Mizutani M."/>
            <person name="Mochizuki N."/>
            <person name="Monte I."/>
            <person name="Mosher R."/>
            <person name="Nagasaki H."/>
            <person name="Nakagami H."/>
            <person name="Naramoto S."/>
            <person name="Nishitani K."/>
            <person name="Ohtani M."/>
            <person name="Okamoto T."/>
            <person name="Okumura M."/>
            <person name="Phillips J."/>
            <person name="Pollak B."/>
            <person name="Reinders A."/>
            <person name="Rovekamp M."/>
            <person name="Sano R."/>
            <person name="Sawa S."/>
            <person name="Schmid M.W."/>
            <person name="Shirakawa M."/>
            <person name="Solano R."/>
            <person name="Spunde A."/>
            <person name="Suetsugu N."/>
            <person name="Sugano S."/>
            <person name="Sugiyama A."/>
            <person name="Sun R."/>
            <person name="Suzuki Y."/>
            <person name="Takenaka M."/>
            <person name="Takezawa D."/>
            <person name="Tomogane H."/>
            <person name="Tsuzuki M."/>
            <person name="Ueda T."/>
            <person name="Umeda M."/>
            <person name="Ward J.M."/>
            <person name="Watanabe Y."/>
            <person name="Yazaki K."/>
            <person name="Yokoyama R."/>
            <person name="Yoshitake Y."/>
            <person name="Yotsui I."/>
            <person name="Zachgo S."/>
            <person name="Schmutz J."/>
        </authorList>
    </citation>
    <scope>NUCLEOTIDE SEQUENCE [LARGE SCALE GENOMIC DNA]</scope>
    <source>
        <strain evidence="4">Tak-1</strain>
    </source>
</reference>
<dbReference type="InterPro" id="IPR018289">
    <property type="entry name" value="MULE_transposase_dom"/>
</dbReference>
<feature type="domain" description="MULE transposase" evidence="2">
    <location>
        <begin position="139"/>
        <end position="231"/>
    </location>
</feature>
<name>A0A2R6XR08_MARPO</name>
<feature type="region of interest" description="Disordered" evidence="1">
    <location>
        <begin position="43"/>
        <end position="64"/>
    </location>
</feature>
<dbReference type="PANTHER" id="PTHR31569:SF4">
    <property type="entry name" value="SWIM-TYPE DOMAIN-CONTAINING PROTEIN"/>
    <property type="match status" value="1"/>
</dbReference>
<protein>
    <recommendedName>
        <fullName evidence="2">MULE transposase domain-containing protein</fullName>
    </recommendedName>
</protein>
<evidence type="ECO:0000259" key="2">
    <source>
        <dbReference type="Pfam" id="PF10551"/>
    </source>
</evidence>
<dbReference type="Pfam" id="PF10551">
    <property type="entry name" value="MULE"/>
    <property type="match status" value="1"/>
</dbReference>
<evidence type="ECO:0000256" key="1">
    <source>
        <dbReference type="SAM" id="MobiDB-lite"/>
    </source>
</evidence>
<evidence type="ECO:0000313" key="3">
    <source>
        <dbReference type="EMBL" id="PTQ48551.1"/>
    </source>
</evidence>
<feature type="region of interest" description="Disordered" evidence="1">
    <location>
        <begin position="353"/>
        <end position="372"/>
    </location>
</feature>
<organism evidence="3 4">
    <name type="scientific">Marchantia polymorpha</name>
    <name type="common">Common liverwort</name>
    <name type="synonym">Marchantia aquatica</name>
    <dbReference type="NCBI Taxonomy" id="3197"/>
    <lineage>
        <taxon>Eukaryota</taxon>
        <taxon>Viridiplantae</taxon>
        <taxon>Streptophyta</taxon>
        <taxon>Embryophyta</taxon>
        <taxon>Marchantiophyta</taxon>
        <taxon>Marchantiopsida</taxon>
        <taxon>Marchantiidae</taxon>
        <taxon>Marchantiales</taxon>
        <taxon>Marchantiaceae</taxon>
        <taxon>Marchantia</taxon>
    </lineage>
</organism>
<keyword evidence="4" id="KW-1185">Reference proteome</keyword>